<evidence type="ECO:0000313" key="1">
    <source>
        <dbReference type="EMBL" id="KAG0428725.1"/>
    </source>
</evidence>
<accession>A0AC60Q4Q2</accession>
<protein>
    <submittedName>
        <fullName evidence="1">Uncharacterized protein</fullName>
    </submittedName>
</protein>
<sequence length="134" mass="14228">AFASAARDAEACPARGSDAKGSGKVASPAVSDTSALERGQKTDDDSRPDRFRGRPVGEAGEAPPPPSPDCLTSRAHPDRVTLSVHRCSEHLERNLGLQHPGILGSIPAPARFDLNEHRTGVRSCVYIPILPDTR</sequence>
<name>A0AC60Q4Q2_IXOPE</name>
<organism evidence="1 2">
    <name type="scientific">Ixodes persulcatus</name>
    <name type="common">Taiga tick</name>
    <dbReference type="NCBI Taxonomy" id="34615"/>
    <lineage>
        <taxon>Eukaryota</taxon>
        <taxon>Metazoa</taxon>
        <taxon>Ecdysozoa</taxon>
        <taxon>Arthropoda</taxon>
        <taxon>Chelicerata</taxon>
        <taxon>Arachnida</taxon>
        <taxon>Acari</taxon>
        <taxon>Parasitiformes</taxon>
        <taxon>Ixodida</taxon>
        <taxon>Ixodoidea</taxon>
        <taxon>Ixodidae</taxon>
        <taxon>Ixodinae</taxon>
        <taxon>Ixodes</taxon>
    </lineage>
</organism>
<feature type="non-terminal residue" evidence="1">
    <location>
        <position position="1"/>
    </location>
</feature>
<gene>
    <name evidence="1" type="ORF">HPB47_024316</name>
</gene>
<reference evidence="1 2" key="1">
    <citation type="journal article" date="2020" name="Cell">
        <title>Large-Scale Comparative Analyses of Tick Genomes Elucidate Their Genetic Diversity and Vector Capacities.</title>
        <authorList>
            <consortium name="Tick Genome and Microbiome Consortium (TIGMIC)"/>
            <person name="Jia N."/>
            <person name="Wang J."/>
            <person name="Shi W."/>
            <person name="Du L."/>
            <person name="Sun Y."/>
            <person name="Zhan W."/>
            <person name="Jiang J.F."/>
            <person name="Wang Q."/>
            <person name="Zhang B."/>
            <person name="Ji P."/>
            <person name="Bell-Sakyi L."/>
            <person name="Cui X.M."/>
            <person name="Yuan T.T."/>
            <person name="Jiang B.G."/>
            <person name="Yang W.F."/>
            <person name="Lam T.T."/>
            <person name="Chang Q.C."/>
            <person name="Ding S.J."/>
            <person name="Wang X.J."/>
            <person name="Zhu J.G."/>
            <person name="Ruan X.D."/>
            <person name="Zhao L."/>
            <person name="Wei J.T."/>
            <person name="Ye R.Z."/>
            <person name="Que T.C."/>
            <person name="Du C.H."/>
            <person name="Zhou Y.H."/>
            <person name="Cheng J.X."/>
            <person name="Dai P.F."/>
            <person name="Guo W.B."/>
            <person name="Han X.H."/>
            <person name="Huang E.J."/>
            <person name="Li L.F."/>
            <person name="Wei W."/>
            <person name="Gao Y.C."/>
            <person name="Liu J.Z."/>
            <person name="Shao H.Z."/>
            <person name="Wang X."/>
            <person name="Wang C.C."/>
            <person name="Yang T.C."/>
            <person name="Huo Q.B."/>
            <person name="Li W."/>
            <person name="Chen H.Y."/>
            <person name="Chen S.E."/>
            <person name="Zhou L.G."/>
            <person name="Ni X.B."/>
            <person name="Tian J.H."/>
            <person name="Sheng Y."/>
            <person name="Liu T."/>
            <person name="Pan Y.S."/>
            <person name="Xia L.Y."/>
            <person name="Li J."/>
            <person name="Zhao F."/>
            <person name="Cao W.C."/>
        </authorList>
    </citation>
    <scope>NUCLEOTIDE SEQUENCE [LARGE SCALE GENOMIC DNA]</scope>
    <source>
        <strain evidence="1">Iper-2018</strain>
    </source>
</reference>
<dbReference type="Proteomes" id="UP000805193">
    <property type="component" value="Unassembled WGS sequence"/>
</dbReference>
<comment type="caution">
    <text evidence="1">The sequence shown here is derived from an EMBL/GenBank/DDBJ whole genome shotgun (WGS) entry which is preliminary data.</text>
</comment>
<dbReference type="EMBL" id="JABSTQ010009491">
    <property type="protein sequence ID" value="KAG0428725.1"/>
    <property type="molecule type" value="Genomic_DNA"/>
</dbReference>
<proteinExistence type="predicted"/>
<evidence type="ECO:0000313" key="2">
    <source>
        <dbReference type="Proteomes" id="UP000805193"/>
    </source>
</evidence>
<keyword evidence="2" id="KW-1185">Reference proteome</keyword>